<name>A0A0C3PPK3_PISTI</name>
<evidence type="ECO:0000313" key="2">
    <source>
        <dbReference type="Proteomes" id="UP000054217"/>
    </source>
</evidence>
<dbReference type="Proteomes" id="UP000054217">
    <property type="component" value="Unassembled WGS sequence"/>
</dbReference>
<accession>A0A0C3PPK3</accession>
<gene>
    <name evidence="1" type="ORF">M404DRAFT_995573</name>
</gene>
<evidence type="ECO:0000313" key="1">
    <source>
        <dbReference type="EMBL" id="KIO10389.1"/>
    </source>
</evidence>
<reference evidence="2" key="2">
    <citation type="submission" date="2015-01" db="EMBL/GenBank/DDBJ databases">
        <title>Evolutionary Origins and Diversification of the Mycorrhizal Mutualists.</title>
        <authorList>
            <consortium name="DOE Joint Genome Institute"/>
            <consortium name="Mycorrhizal Genomics Consortium"/>
            <person name="Kohler A."/>
            <person name="Kuo A."/>
            <person name="Nagy L.G."/>
            <person name="Floudas D."/>
            <person name="Copeland A."/>
            <person name="Barry K.W."/>
            <person name="Cichocki N."/>
            <person name="Veneault-Fourrey C."/>
            <person name="LaButti K."/>
            <person name="Lindquist E.A."/>
            <person name="Lipzen A."/>
            <person name="Lundell T."/>
            <person name="Morin E."/>
            <person name="Murat C."/>
            <person name="Riley R."/>
            <person name="Ohm R."/>
            <person name="Sun H."/>
            <person name="Tunlid A."/>
            <person name="Henrissat B."/>
            <person name="Grigoriev I.V."/>
            <person name="Hibbett D.S."/>
            <person name="Martin F."/>
        </authorList>
    </citation>
    <scope>NUCLEOTIDE SEQUENCE [LARGE SCALE GENOMIC DNA]</scope>
    <source>
        <strain evidence="2">Marx 270</strain>
    </source>
</reference>
<dbReference type="AlphaFoldDB" id="A0A0C3PPK3"/>
<organism evidence="1 2">
    <name type="scientific">Pisolithus tinctorius Marx 270</name>
    <dbReference type="NCBI Taxonomy" id="870435"/>
    <lineage>
        <taxon>Eukaryota</taxon>
        <taxon>Fungi</taxon>
        <taxon>Dikarya</taxon>
        <taxon>Basidiomycota</taxon>
        <taxon>Agaricomycotina</taxon>
        <taxon>Agaricomycetes</taxon>
        <taxon>Agaricomycetidae</taxon>
        <taxon>Boletales</taxon>
        <taxon>Sclerodermatineae</taxon>
        <taxon>Pisolithaceae</taxon>
        <taxon>Pisolithus</taxon>
    </lineage>
</organism>
<dbReference type="InParanoid" id="A0A0C3PPK3"/>
<keyword evidence="2" id="KW-1185">Reference proteome</keyword>
<reference evidence="1 2" key="1">
    <citation type="submission" date="2014-04" db="EMBL/GenBank/DDBJ databases">
        <authorList>
            <consortium name="DOE Joint Genome Institute"/>
            <person name="Kuo A."/>
            <person name="Kohler A."/>
            <person name="Costa M.D."/>
            <person name="Nagy L.G."/>
            <person name="Floudas D."/>
            <person name="Copeland A."/>
            <person name="Barry K.W."/>
            <person name="Cichocki N."/>
            <person name="Veneault-Fourrey C."/>
            <person name="LaButti K."/>
            <person name="Lindquist E.A."/>
            <person name="Lipzen A."/>
            <person name="Lundell T."/>
            <person name="Morin E."/>
            <person name="Murat C."/>
            <person name="Sun H."/>
            <person name="Tunlid A."/>
            <person name="Henrissat B."/>
            <person name="Grigoriev I.V."/>
            <person name="Hibbett D.S."/>
            <person name="Martin F."/>
            <person name="Nordberg H.P."/>
            <person name="Cantor M.N."/>
            <person name="Hua S.X."/>
        </authorList>
    </citation>
    <scope>NUCLEOTIDE SEQUENCE [LARGE SCALE GENOMIC DNA]</scope>
    <source>
        <strain evidence="1 2">Marx 270</strain>
    </source>
</reference>
<protein>
    <submittedName>
        <fullName evidence="1">Uncharacterized protein</fullName>
    </submittedName>
</protein>
<sequence>MDRSHASRLTIPSAHSLKALAIYHFWACNTLICAHARSSGKENTCCRELHLC</sequence>
<dbReference type="HOGENOM" id="CLU_3088265_0_0_1"/>
<proteinExistence type="predicted"/>
<dbReference type="EMBL" id="KN831952">
    <property type="protein sequence ID" value="KIO10389.1"/>
    <property type="molecule type" value="Genomic_DNA"/>
</dbReference>